<feature type="compositionally biased region" description="Basic and acidic residues" evidence="1">
    <location>
        <begin position="233"/>
        <end position="251"/>
    </location>
</feature>
<feature type="compositionally biased region" description="Basic and acidic residues" evidence="1">
    <location>
        <begin position="179"/>
        <end position="193"/>
    </location>
</feature>
<accession>A0ABQ6VFE6</accession>
<keyword evidence="2" id="KW-0812">Transmembrane</keyword>
<comment type="caution">
    <text evidence="4">The sequence shown here is derived from an EMBL/GenBank/DDBJ whole genome shotgun (WGS) entry which is preliminary data.</text>
</comment>
<evidence type="ECO:0000256" key="1">
    <source>
        <dbReference type="SAM" id="MobiDB-lite"/>
    </source>
</evidence>
<evidence type="ECO:0000259" key="3">
    <source>
        <dbReference type="Pfam" id="PF20177"/>
    </source>
</evidence>
<keyword evidence="2" id="KW-1133">Transmembrane helix</keyword>
<gene>
    <name evidence="4" type="ORF">F8377_03045</name>
</gene>
<dbReference type="EMBL" id="WBZJ01000001">
    <property type="protein sequence ID" value="KAB3523137.1"/>
    <property type="molecule type" value="Genomic_DNA"/>
</dbReference>
<feature type="region of interest" description="Disordered" evidence="1">
    <location>
        <begin position="171"/>
        <end position="297"/>
    </location>
</feature>
<feature type="region of interest" description="Disordered" evidence="1">
    <location>
        <begin position="1"/>
        <end position="20"/>
    </location>
</feature>
<dbReference type="Proteomes" id="UP000436181">
    <property type="component" value="Unassembled WGS sequence"/>
</dbReference>
<feature type="compositionally biased region" description="Basic and acidic residues" evidence="1">
    <location>
        <begin position="264"/>
        <end position="273"/>
    </location>
</feature>
<evidence type="ECO:0000313" key="4">
    <source>
        <dbReference type="EMBL" id="KAB3523137.1"/>
    </source>
</evidence>
<name>A0ABQ6VFE6_9CORY</name>
<feature type="compositionally biased region" description="Low complexity" evidence="1">
    <location>
        <begin position="194"/>
        <end position="220"/>
    </location>
</feature>
<feature type="transmembrane region" description="Helical" evidence="2">
    <location>
        <begin position="116"/>
        <end position="140"/>
    </location>
</feature>
<feature type="domain" description="DUF6542" evidence="3">
    <location>
        <begin position="25"/>
        <end position="142"/>
    </location>
</feature>
<keyword evidence="5" id="KW-1185">Reference proteome</keyword>
<evidence type="ECO:0000256" key="2">
    <source>
        <dbReference type="SAM" id="Phobius"/>
    </source>
</evidence>
<reference evidence="4 5" key="1">
    <citation type="submission" date="2019-10" db="EMBL/GenBank/DDBJ databases">
        <title>Corynebacterium sp novel species isolated from the respiratory tract of Marmot.</title>
        <authorList>
            <person name="Zhang G."/>
        </authorList>
    </citation>
    <scope>NUCLEOTIDE SEQUENCE [LARGE SCALE GENOMIC DNA]</scope>
    <source>
        <strain evidence="4 5">336</strain>
    </source>
</reference>
<organism evidence="4 5">
    <name type="scientific">Corynebacterium zhongnanshanii</name>
    <dbReference type="NCBI Taxonomy" id="2768834"/>
    <lineage>
        <taxon>Bacteria</taxon>
        <taxon>Bacillati</taxon>
        <taxon>Actinomycetota</taxon>
        <taxon>Actinomycetes</taxon>
        <taxon>Mycobacteriales</taxon>
        <taxon>Corynebacteriaceae</taxon>
        <taxon>Corynebacterium</taxon>
    </lineage>
</organism>
<feature type="transmembrane region" description="Helical" evidence="2">
    <location>
        <begin position="49"/>
        <end position="69"/>
    </location>
</feature>
<dbReference type="RefSeq" id="WP_151841885.1">
    <property type="nucleotide sequence ID" value="NZ_CP061033.1"/>
</dbReference>
<evidence type="ECO:0000313" key="5">
    <source>
        <dbReference type="Proteomes" id="UP000436181"/>
    </source>
</evidence>
<feature type="transmembrane region" description="Helical" evidence="2">
    <location>
        <begin position="74"/>
        <end position="96"/>
    </location>
</feature>
<keyword evidence="2" id="KW-0472">Membrane</keyword>
<dbReference type="Pfam" id="PF20177">
    <property type="entry name" value="DUF6542"/>
    <property type="match status" value="1"/>
</dbReference>
<sequence length="297" mass="33616">MTTTTDKKRRGQLREPKPMKQAPFPVWSPVLIMLAVIITGIVLGTDAQAVTKSFFVIFAVVAIVTTVLVEARGLFLTVASLPLYFVAGTVIVGWISTPKHPGSGRRTLIINAMYPAVSHFLWLIFPFLACVVIALVRWWLYREELARHLAYQEHMRRRRAARERSNLSSYARVRAGRAAADEDSARTDKDSPERSATSSTSRESRSSSESTRSTSSPRWTEVPKTPTPSGSRSSDDKRSSAEERNSVDRAQRTWSTPTTTPRLQRREPLQRREHIQRRSLKDLGKHQDVDGFRLEED</sequence>
<feature type="compositionally biased region" description="Basic and acidic residues" evidence="1">
    <location>
        <begin position="279"/>
        <end position="297"/>
    </location>
</feature>
<feature type="transmembrane region" description="Helical" evidence="2">
    <location>
        <begin position="24"/>
        <end position="43"/>
    </location>
</feature>
<dbReference type="InterPro" id="IPR046672">
    <property type="entry name" value="DUF6542"/>
</dbReference>
<protein>
    <recommendedName>
        <fullName evidence="3">DUF6542 domain-containing protein</fullName>
    </recommendedName>
</protein>
<proteinExistence type="predicted"/>